<evidence type="ECO:0000313" key="3">
    <source>
        <dbReference type="Proteomes" id="UP000015354"/>
    </source>
</evidence>
<feature type="compositionally biased region" description="Polar residues" evidence="1">
    <location>
        <begin position="175"/>
        <end position="186"/>
    </location>
</feature>
<accession>S9TF89</accession>
<evidence type="ECO:0000256" key="1">
    <source>
        <dbReference type="SAM" id="MobiDB-lite"/>
    </source>
</evidence>
<dbReference type="Proteomes" id="UP000015354">
    <property type="component" value="Unassembled WGS sequence"/>
</dbReference>
<evidence type="ECO:0000313" key="2">
    <source>
        <dbReference type="EMBL" id="EPY15579.1"/>
    </source>
</evidence>
<feature type="compositionally biased region" description="Basic and acidic residues" evidence="1">
    <location>
        <begin position="141"/>
        <end position="151"/>
    </location>
</feature>
<organism evidence="2 3">
    <name type="scientific">Strigomonas culicis</name>
    <dbReference type="NCBI Taxonomy" id="28005"/>
    <lineage>
        <taxon>Eukaryota</taxon>
        <taxon>Discoba</taxon>
        <taxon>Euglenozoa</taxon>
        <taxon>Kinetoplastea</taxon>
        <taxon>Metakinetoplastina</taxon>
        <taxon>Trypanosomatida</taxon>
        <taxon>Trypanosomatidae</taxon>
        <taxon>Strigomonadinae</taxon>
        <taxon>Strigomonas</taxon>
    </lineage>
</organism>
<proteinExistence type="predicted"/>
<feature type="compositionally biased region" description="Basic and acidic residues" evidence="1">
    <location>
        <begin position="273"/>
        <end position="284"/>
    </location>
</feature>
<feature type="compositionally biased region" description="Low complexity" evidence="1">
    <location>
        <begin position="285"/>
        <end position="304"/>
    </location>
</feature>
<feature type="compositionally biased region" description="Basic and acidic residues" evidence="1">
    <location>
        <begin position="221"/>
        <end position="236"/>
    </location>
</feature>
<reference evidence="2 3" key="1">
    <citation type="journal article" date="2013" name="PLoS ONE">
        <title>Predicting the Proteins of Angomonas deanei, Strigomonas culicis and Their Respective Endosymbionts Reveals New Aspects of the Trypanosomatidae Family.</title>
        <authorList>
            <person name="Motta M.C."/>
            <person name="Martins A.C."/>
            <person name="de Souza S.S."/>
            <person name="Catta-Preta C.M."/>
            <person name="Silva R."/>
            <person name="Klein C.C."/>
            <person name="de Almeida L.G."/>
            <person name="de Lima Cunha O."/>
            <person name="Ciapina L.P."/>
            <person name="Brocchi M."/>
            <person name="Colabardini A.C."/>
            <person name="de Araujo Lima B."/>
            <person name="Machado C.R."/>
            <person name="de Almeida Soares C.M."/>
            <person name="Probst C.M."/>
            <person name="de Menezes C.B."/>
            <person name="Thompson C.E."/>
            <person name="Bartholomeu D.C."/>
            <person name="Gradia D.F."/>
            <person name="Pavoni D.P."/>
            <person name="Grisard E.C."/>
            <person name="Fantinatti-Garboggini F."/>
            <person name="Marchini F.K."/>
            <person name="Rodrigues-Luiz G.F."/>
            <person name="Wagner G."/>
            <person name="Goldman G.H."/>
            <person name="Fietto J.L."/>
            <person name="Elias M.C."/>
            <person name="Goldman M.H."/>
            <person name="Sagot M.F."/>
            <person name="Pereira M."/>
            <person name="Stoco P.H."/>
            <person name="de Mendonca-Neto R.P."/>
            <person name="Teixeira S.M."/>
            <person name="Maciel T.E."/>
            <person name="de Oliveira Mendes T.A."/>
            <person name="Urmenyi T.P."/>
            <person name="de Souza W."/>
            <person name="Schenkman S."/>
            <person name="de Vasconcelos A.T."/>
        </authorList>
    </citation>
    <scope>NUCLEOTIDE SEQUENCE [LARGE SCALE GENOMIC DNA]</scope>
</reference>
<comment type="caution">
    <text evidence="2">The sequence shown here is derived from an EMBL/GenBank/DDBJ whole genome shotgun (WGS) entry which is preliminary data.</text>
</comment>
<dbReference type="EMBL" id="ATMH01011947">
    <property type="protein sequence ID" value="EPY15579.1"/>
    <property type="molecule type" value="Genomic_DNA"/>
</dbReference>
<protein>
    <submittedName>
        <fullName evidence="2">Uncharacterized protein</fullName>
    </submittedName>
</protein>
<sequence length="416" mass="46450">MELKIYFCCSFSLVYLFSVPLHERKKTVFFKTYECSNLPTLIEQYFPFHTDTCENALFPFLFIFYFILLPQKKETGSFFSTSSPSFHKHMQQNRGMRSAARTRASQEHLPSTILPALILAGALWPAYTKHITRPGSAVDRSTGERSGEAKPKRPRRHRVEGCRGGPKVCPRGPTTGPSRSGSTQQEDAAGTVLTPIATTVASDDATIDETESEAAMPVVRPARERPWSGMHPREVGAQRTHPSATGARGKREQLRNPFAARARRDSQTPSPPHPRERSPTDTTRRTATVAWATPDPEADAAAPTHVTPPQRDRLIPAPPPRCKPCPCSGLYFKRHSFHSWKQIGAEALHRAEACTMGTTQTTAAATGVRAAETWRLPTFQYANNVYRIPHLSPRHKQKYKSWRPAPLSVDMLKRGS</sequence>
<feature type="region of interest" description="Disordered" evidence="1">
    <location>
        <begin position="133"/>
        <end position="317"/>
    </location>
</feature>
<gene>
    <name evidence="2" type="ORF">STCU_11916</name>
</gene>
<dbReference type="AlphaFoldDB" id="S9TF89"/>
<keyword evidence="3" id="KW-1185">Reference proteome</keyword>
<name>S9TF89_9TRYP</name>